<dbReference type="GO" id="GO:0070006">
    <property type="term" value="F:metalloaminopeptidase activity"/>
    <property type="evidence" value="ECO:0007669"/>
    <property type="project" value="InterPro"/>
</dbReference>
<dbReference type="SUPFAM" id="SSF52949">
    <property type="entry name" value="Macro domain-like"/>
    <property type="match status" value="1"/>
</dbReference>
<feature type="binding site" evidence="8">
    <location>
        <position position="344"/>
    </location>
    <ligand>
        <name>Mn(2+)</name>
        <dbReference type="ChEBI" id="CHEBI:29035"/>
        <label>1</label>
    </ligand>
</feature>
<dbReference type="InterPro" id="IPR043472">
    <property type="entry name" value="Macro_dom-like"/>
</dbReference>
<feature type="binding site" evidence="8">
    <location>
        <position position="267"/>
    </location>
    <ligand>
        <name>Mn(2+)</name>
        <dbReference type="ChEBI" id="CHEBI:29035"/>
        <label>1</label>
    </ligand>
</feature>
<accession>A0A2V4NKJ5</accession>
<dbReference type="NCBIfam" id="NF002073">
    <property type="entry name" value="PRK00913.1-2"/>
    <property type="match status" value="1"/>
</dbReference>
<dbReference type="SUPFAM" id="SSF53187">
    <property type="entry name" value="Zn-dependent exopeptidases"/>
    <property type="match status" value="1"/>
</dbReference>
<protein>
    <recommendedName>
        <fullName evidence="8">Probable cytosol aminopeptidase</fullName>
        <ecNumber evidence="8">3.4.11.1</ecNumber>
    </recommendedName>
    <alternativeName>
        <fullName evidence="8">Leucine aminopeptidase</fullName>
        <shortName evidence="8">LAP</shortName>
        <ecNumber evidence="8">3.4.11.10</ecNumber>
    </alternativeName>
    <alternativeName>
        <fullName evidence="8">Leucyl aminopeptidase</fullName>
    </alternativeName>
</protein>
<dbReference type="PROSITE" id="PS00631">
    <property type="entry name" value="CYTOSOL_AP"/>
    <property type="match status" value="1"/>
</dbReference>
<keyword evidence="11" id="KW-1185">Reference proteome</keyword>
<dbReference type="RefSeq" id="WP_110672253.1">
    <property type="nucleotide sequence ID" value="NZ_PYBW01000103.1"/>
</dbReference>
<dbReference type="GO" id="GO:0030145">
    <property type="term" value="F:manganese ion binding"/>
    <property type="evidence" value="ECO:0007669"/>
    <property type="project" value="UniProtKB-UniRule"/>
</dbReference>
<dbReference type="EMBL" id="PYBW01000103">
    <property type="protein sequence ID" value="PYC72938.1"/>
    <property type="molecule type" value="Genomic_DNA"/>
</dbReference>
<keyword evidence="8" id="KW-0963">Cytoplasm</keyword>
<evidence type="ECO:0000256" key="4">
    <source>
        <dbReference type="ARBA" id="ARBA00022438"/>
    </source>
</evidence>
<keyword evidence="5 8" id="KW-0645">Protease</keyword>
<evidence type="ECO:0000259" key="9">
    <source>
        <dbReference type="PROSITE" id="PS00631"/>
    </source>
</evidence>
<dbReference type="CDD" id="cd00433">
    <property type="entry name" value="Peptidase_M17"/>
    <property type="match status" value="1"/>
</dbReference>
<dbReference type="EC" id="3.4.11.1" evidence="8"/>
<evidence type="ECO:0000256" key="8">
    <source>
        <dbReference type="HAMAP-Rule" id="MF_00181"/>
    </source>
</evidence>
<evidence type="ECO:0000256" key="1">
    <source>
        <dbReference type="ARBA" id="ARBA00000135"/>
    </source>
</evidence>
<dbReference type="InterPro" id="IPR011356">
    <property type="entry name" value="Leucine_aapep/pepB"/>
</dbReference>
<evidence type="ECO:0000256" key="2">
    <source>
        <dbReference type="ARBA" id="ARBA00000967"/>
    </source>
</evidence>
<dbReference type="Gene3D" id="3.40.630.10">
    <property type="entry name" value="Zn peptidases"/>
    <property type="match status" value="1"/>
</dbReference>
<evidence type="ECO:0000313" key="11">
    <source>
        <dbReference type="Proteomes" id="UP000248039"/>
    </source>
</evidence>
<feature type="binding site" evidence="8">
    <location>
        <position position="285"/>
    </location>
    <ligand>
        <name>Mn(2+)</name>
        <dbReference type="ChEBI" id="CHEBI:29035"/>
        <label>2</label>
    </ligand>
</feature>
<dbReference type="GO" id="GO:0006508">
    <property type="term" value="P:proteolysis"/>
    <property type="evidence" value="ECO:0007669"/>
    <property type="project" value="UniProtKB-KW"/>
</dbReference>
<comment type="cofactor">
    <cofactor evidence="8">
        <name>Mn(2+)</name>
        <dbReference type="ChEBI" id="CHEBI:29035"/>
    </cofactor>
    <text evidence="8">Binds 2 manganese ions per subunit.</text>
</comment>
<feature type="active site" evidence="8">
    <location>
        <position position="348"/>
    </location>
</feature>
<comment type="similarity">
    <text evidence="3 8">Belongs to the peptidase M17 family.</text>
</comment>
<feature type="binding site" evidence="8">
    <location>
        <position position="346"/>
    </location>
    <ligand>
        <name>Mn(2+)</name>
        <dbReference type="ChEBI" id="CHEBI:29035"/>
        <label>1</label>
    </ligand>
</feature>
<reference evidence="10 11" key="1">
    <citation type="submission" date="2018-03" db="EMBL/GenBank/DDBJ databases">
        <title>Bioinformatic expansion and discovery of thiopeptide antibiotics.</title>
        <authorList>
            <person name="Schwalen C.J."/>
            <person name="Hudson G.A."/>
            <person name="Mitchell D.A."/>
        </authorList>
    </citation>
    <scope>NUCLEOTIDE SEQUENCE [LARGE SCALE GENOMIC DNA]</scope>
    <source>
        <strain evidence="10 11">ATCC 21389</strain>
    </source>
</reference>
<comment type="subcellular location">
    <subcellularLocation>
        <location evidence="8">Cytoplasm</location>
    </subcellularLocation>
</comment>
<feature type="binding site" evidence="8">
    <location>
        <position position="262"/>
    </location>
    <ligand>
        <name>Mn(2+)</name>
        <dbReference type="ChEBI" id="CHEBI:29035"/>
        <label>2</label>
    </ligand>
</feature>
<evidence type="ECO:0000256" key="3">
    <source>
        <dbReference type="ARBA" id="ARBA00009528"/>
    </source>
</evidence>
<feature type="domain" description="Cytosol aminopeptidase" evidence="9">
    <location>
        <begin position="342"/>
        <end position="349"/>
    </location>
</feature>
<dbReference type="PANTHER" id="PTHR11963">
    <property type="entry name" value="LEUCINE AMINOPEPTIDASE-RELATED"/>
    <property type="match status" value="1"/>
</dbReference>
<evidence type="ECO:0000256" key="6">
    <source>
        <dbReference type="ARBA" id="ARBA00022801"/>
    </source>
</evidence>
<evidence type="ECO:0000256" key="7">
    <source>
        <dbReference type="ARBA" id="ARBA00049972"/>
    </source>
</evidence>
<dbReference type="AlphaFoldDB" id="A0A2V4NKJ5"/>
<dbReference type="InterPro" id="IPR008283">
    <property type="entry name" value="Peptidase_M17_N"/>
</dbReference>
<feature type="active site" evidence="8">
    <location>
        <position position="274"/>
    </location>
</feature>
<dbReference type="Proteomes" id="UP000248039">
    <property type="component" value="Unassembled WGS sequence"/>
</dbReference>
<comment type="catalytic activity">
    <reaction evidence="1 8">
        <text>Release of an N-terminal amino acid, Xaa-|-Yaa-, in which Xaa is preferably Leu, but may be other amino acids including Pro although not Arg or Lys, and Yaa may be Pro. Amino acid amides and methyl esters are also readily hydrolyzed, but rates on arylamides are exceedingly low.</text>
        <dbReference type="EC" id="3.4.11.1"/>
    </reaction>
</comment>
<comment type="caution">
    <text evidence="10">The sequence shown here is derived from an EMBL/GenBank/DDBJ whole genome shotgun (WGS) entry which is preliminary data.</text>
</comment>
<evidence type="ECO:0000313" key="10">
    <source>
        <dbReference type="EMBL" id="PYC72938.1"/>
    </source>
</evidence>
<comment type="catalytic activity">
    <reaction evidence="2 8">
        <text>Release of an N-terminal amino acid, preferentially leucine, but not glutamic or aspartic acids.</text>
        <dbReference type="EC" id="3.4.11.10"/>
    </reaction>
</comment>
<keyword evidence="8" id="KW-0464">Manganese</keyword>
<keyword evidence="8" id="KW-0479">Metal-binding</keyword>
<sequence>MTALSVSTSSAAALRADALVIGVAKGPKGLVVASGAEAVAEAFDGKLAELLTTLGATGAEGEATKLPAPSGAKAGFVLAVGLGEAAEAGCPVEALRRAAGVAARTLAGAKKAGLALPADTAEEVEAVALGALLGAYDFTVYRTAEGGKEPVGELVVLSSRKGSKEAKAALERATVLGEEMNRARDLINTPPNDLNPKSFAAIAQAVGKEHGLKVEVLDEKALAKGGFGGIMGVGIGSANPPRLVRIAYTHPKAKASLAFIGKGITYDSGGISLKPAGHNETMKCDMSGAAAVFASVVAAKRLGLAVNVTGWLALAENMPSGSATRPGDVLRMYGGKTVEVLNTDAEGRLVLADAIVRAGEENPDAIVDVATLTGAMVLALGTRTFGVMAGSDEFRDRLHAVAGRAGEQSWPMPLPAELRKGMDSPVADLANMGERMGGGLVAGLFLKEFVKEGIDWAHLDIAGPAFHEGAPYGYTPKGGTGSAVRTLVQFAAETAQG</sequence>
<dbReference type="InterPro" id="IPR023042">
    <property type="entry name" value="Peptidase_M17_leu_NH2_pept"/>
</dbReference>
<comment type="function">
    <text evidence="7 8">Presumably involved in the processing and regular turnover of intracellular proteins. Catalyzes the removal of unsubstituted N-terminal amino acids from various peptides.</text>
</comment>
<evidence type="ECO:0000256" key="5">
    <source>
        <dbReference type="ARBA" id="ARBA00022670"/>
    </source>
</evidence>
<dbReference type="InterPro" id="IPR000819">
    <property type="entry name" value="Peptidase_M17_C"/>
</dbReference>
<feature type="binding site" evidence="8">
    <location>
        <position position="267"/>
    </location>
    <ligand>
        <name>Mn(2+)</name>
        <dbReference type="ChEBI" id="CHEBI:29035"/>
        <label>2</label>
    </ligand>
</feature>
<keyword evidence="6 8" id="KW-0378">Hydrolase</keyword>
<organism evidence="10 11">
    <name type="scientific">Streptomyces tateyamensis</name>
    <dbReference type="NCBI Taxonomy" id="565073"/>
    <lineage>
        <taxon>Bacteria</taxon>
        <taxon>Bacillati</taxon>
        <taxon>Actinomycetota</taxon>
        <taxon>Actinomycetes</taxon>
        <taxon>Kitasatosporales</taxon>
        <taxon>Streptomycetaceae</taxon>
        <taxon>Streptomyces</taxon>
    </lineage>
</organism>
<dbReference type="Gene3D" id="3.40.220.10">
    <property type="entry name" value="Leucine Aminopeptidase, subunit E, domain 1"/>
    <property type="match status" value="1"/>
</dbReference>
<dbReference type="HAMAP" id="MF_00181">
    <property type="entry name" value="Cytosol_peptidase_M17"/>
    <property type="match status" value="1"/>
</dbReference>
<feature type="binding site" evidence="8">
    <location>
        <position position="346"/>
    </location>
    <ligand>
        <name>Mn(2+)</name>
        <dbReference type="ChEBI" id="CHEBI:29035"/>
        <label>2</label>
    </ligand>
</feature>
<dbReference type="PRINTS" id="PR00481">
    <property type="entry name" value="LAMNOPPTDASE"/>
</dbReference>
<dbReference type="Pfam" id="PF02789">
    <property type="entry name" value="Peptidase_M17_N"/>
    <property type="match status" value="1"/>
</dbReference>
<keyword evidence="4 8" id="KW-0031">Aminopeptidase</keyword>
<dbReference type="GO" id="GO:0005737">
    <property type="term" value="C:cytoplasm"/>
    <property type="evidence" value="ECO:0007669"/>
    <property type="project" value="UniProtKB-SubCell"/>
</dbReference>
<dbReference type="EC" id="3.4.11.10" evidence="8"/>
<proteinExistence type="inferred from homology"/>
<dbReference type="PANTHER" id="PTHR11963:SF23">
    <property type="entry name" value="CYTOSOL AMINOPEPTIDASE"/>
    <property type="match status" value="1"/>
</dbReference>
<dbReference type="Pfam" id="PF00883">
    <property type="entry name" value="Peptidase_M17"/>
    <property type="match status" value="1"/>
</dbReference>
<dbReference type="OrthoDB" id="9809354at2"/>
<gene>
    <name evidence="8" type="primary">pepA</name>
    <name evidence="10" type="ORF">C7C46_25445</name>
</gene>
<name>A0A2V4NKJ5_9ACTN</name>